<gene>
    <name evidence="1" type="ORF">RU93_GL002109</name>
</gene>
<proteinExistence type="predicted"/>
<evidence type="ECO:0008006" key="3">
    <source>
        <dbReference type="Google" id="ProtNLM"/>
    </source>
</evidence>
<organism evidence="1 2">
    <name type="scientific">Enterococcus aquimarinus</name>
    <dbReference type="NCBI Taxonomy" id="328396"/>
    <lineage>
        <taxon>Bacteria</taxon>
        <taxon>Bacillati</taxon>
        <taxon>Bacillota</taxon>
        <taxon>Bacilli</taxon>
        <taxon>Lactobacillales</taxon>
        <taxon>Enterococcaceae</taxon>
        <taxon>Enterococcus</taxon>
    </lineage>
</organism>
<accession>A0A1L8QSU3</accession>
<protein>
    <recommendedName>
        <fullName evidence="3">DUF4145 domain-containing protein</fullName>
    </recommendedName>
</protein>
<dbReference type="Proteomes" id="UP000182149">
    <property type="component" value="Unassembled WGS sequence"/>
</dbReference>
<reference evidence="1 2" key="1">
    <citation type="submission" date="2014-12" db="EMBL/GenBank/DDBJ databases">
        <title>Draft genome sequences of 29 type strains of Enterococci.</title>
        <authorList>
            <person name="Zhong Z."/>
            <person name="Sun Z."/>
            <person name="Liu W."/>
            <person name="Zhang W."/>
            <person name="Zhang H."/>
        </authorList>
    </citation>
    <scope>NUCLEOTIDE SEQUENCE [LARGE SCALE GENOMIC DNA]</scope>
    <source>
        <strain evidence="1 2">DSM 17690</strain>
    </source>
</reference>
<dbReference type="OrthoDB" id="1092260at2"/>
<dbReference type="AlphaFoldDB" id="A0A1L8QSU3"/>
<dbReference type="EMBL" id="JXKD01000007">
    <property type="protein sequence ID" value="OJG10593.1"/>
    <property type="molecule type" value="Genomic_DNA"/>
</dbReference>
<evidence type="ECO:0000313" key="1">
    <source>
        <dbReference type="EMBL" id="OJG10593.1"/>
    </source>
</evidence>
<keyword evidence="2" id="KW-1185">Reference proteome</keyword>
<evidence type="ECO:0000313" key="2">
    <source>
        <dbReference type="Proteomes" id="UP000182149"/>
    </source>
</evidence>
<dbReference type="RefSeq" id="WP_071874809.1">
    <property type="nucleotide sequence ID" value="NZ_JBHSHF010000023.1"/>
</dbReference>
<comment type="caution">
    <text evidence="1">The sequence shown here is derived from an EMBL/GenBank/DDBJ whole genome shotgun (WGS) entry which is preliminary data.</text>
</comment>
<dbReference type="STRING" id="328396.RU93_GL002109"/>
<sequence>MQKKLLVNFPDRQGSLEGNFNISDLCPHCNRPIDPIVKSAHSDSRYASDSIVKVAIVLLCPSSDCSQFFLDWFNVKIGQYESIKQTNRLEYVYKPILKNDLPTEVNEKFPEFNAIYSQSLQAESYGLDQIAGVGYRKSLEFLIKQYAIHLFPDEEDRVKKETLNNTIMNRLCAFPKLQTLAKAATWIGNDETHFVRKHEDKDITSMKKFIKSAATFISADLDADDALEFTQQN</sequence>
<name>A0A1L8QSU3_9ENTE</name>